<sequence>MFGDYEAQRHWMELTIHLPTRQWYTYDLQYWGLDYPPLTAYASWLCGIVGSWIDPSWVALDDSRGVETPGSKVFMRSSVLALDTLIYVPALFMFTRVWQGTRSSRTQNLALLLLLFQPALTIIDFGHFQYNSVMLGFTLFSMNFFAIGQELVGAVFFVLSLGFKQMALYYAPAIGTYLLAKCLYLGPTEGTKLFIRLGIVTSASFVILFLPWLPPFAPLRAILNPITRIFPFNRGLFEDKVANFWCATNVVLKWRLWATQSVLVKLSTALTALGFLPAVATLLFSGYRLRVWSTTEAPAESDKKADKKDDDKAPVTPATPAAPTPILPLLPYALLTSSLSFFLFSFQVHEKTILVPLLPMTLLLSGSSPDEQTFELGMLMNNVAMFSMWPLLKRDGQGIQYVALLILWNKLIGYNPFRAARSSYLKLLSLAVYAACFAVHLAELFISPPARLPDIFPVLNVLVSTPVFALVWLWSIKRGVEVSWAIGGLGSRSKAPASSHKRPLPASASSLPLPADRQSEQHWSPDGATALRAGGLRTMSLGYAQARQRKALGRSGSVDIH</sequence>
<evidence type="ECO:0000313" key="12">
    <source>
        <dbReference type="EMBL" id="TBU27225.1"/>
    </source>
</evidence>
<feature type="transmembrane region" description="Helical" evidence="10">
    <location>
        <begin position="424"/>
        <end position="446"/>
    </location>
</feature>
<dbReference type="InterPro" id="IPR004856">
    <property type="entry name" value="Glyco_trans_ALG6/ALG8"/>
</dbReference>
<comment type="subcellular location">
    <subcellularLocation>
        <location evidence="1 10">Endoplasmic reticulum membrane</location>
        <topology evidence="1 10">Multi-pass membrane protein</topology>
    </subcellularLocation>
</comment>
<keyword evidence="5 10" id="KW-0808">Transferase</keyword>
<dbReference type="OMA" id="RVYMRAT"/>
<evidence type="ECO:0000256" key="10">
    <source>
        <dbReference type="RuleBase" id="RU363110"/>
    </source>
</evidence>
<evidence type="ECO:0000256" key="3">
    <source>
        <dbReference type="ARBA" id="ARBA00008715"/>
    </source>
</evidence>
<dbReference type="PANTHER" id="PTHR12413">
    <property type="entry name" value="DOLICHYL GLYCOSYLTRANSFERASE"/>
    <property type="match status" value="1"/>
</dbReference>
<evidence type="ECO:0000256" key="9">
    <source>
        <dbReference type="ARBA" id="ARBA00023136"/>
    </source>
</evidence>
<proteinExistence type="inferred from homology"/>
<evidence type="ECO:0000256" key="11">
    <source>
        <dbReference type="SAM" id="MobiDB-lite"/>
    </source>
</evidence>
<dbReference type="Proteomes" id="UP000292957">
    <property type="component" value="Unassembled WGS sequence"/>
</dbReference>
<evidence type="ECO:0000256" key="1">
    <source>
        <dbReference type="ARBA" id="ARBA00004477"/>
    </source>
</evidence>
<feature type="transmembrane region" description="Helical" evidence="10">
    <location>
        <begin position="458"/>
        <end position="476"/>
    </location>
</feature>
<dbReference type="GO" id="GO:0042281">
    <property type="term" value="F:dolichyl pyrophosphate Man9GlcNAc2 alpha-1,3-glucosyltransferase activity"/>
    <property type="evidence" value="ECO:0007669"/>
    <property type="project" value="TreeGrafter"/>
</dbReference>
<evidence type="ECO:0000256" key="4">
    <source>
        <dbReference type="ARBA" id="ARBA00022676"/>
    </source>
</evidence>
<dbReference type="GO" id="GO:0005789">
    <property type="term" value="C:endoplasmic reticulum membrane"/>
    <property type="evidence" value="ECO:0007669"/>
    <property type="project" value="UniProtKB-SubCell"/>
</dbReference>
<keyword evidence="6 10" id="KW-0812">Transmembrane</keyword>
<feature type="transmembrane region" description="Helical" evidence="10">
    <location>
        <begin position="193"/>
        <end position="213"/>
    </location>
</feature>
<dbReference type="EC" id="2.4.1.-" evidence="10"/>
<feature type="transmembrane region" description="Helical" evidence="10">
    <location>
        <begin position="109"/>
        <end position="128"/>
    </location>
</feature>
<organism evidence="12">
    <name type="scientific">Dichomitus squalens</name>
    <dbReference type="NCBI Taxonomy" id="114155"/>
    <lineage>
        <taxon>Eukaryota</taxon>
        <taxon>Fungi</taxon>
        <taxon>Dikarya</taxon>
        <taxon>Basidiomycota</taxon>
        <taxon>Agaricomycotina</taxon>
        <taxon>Agaricomycetes</taxon>
        <taxon>Polyporales</taxon>
        <taxon>Polyporaceae</taxon>
        <taxon>Dichomitus</taxon>
    </lineage>
</organism>
<name>A0A4Q9MII9_9APHY</name>
<evidence type="ECO:0000256" key="2">
    <source>
        <dbReference type="ARBA" id="ARBA00004922"/>
    </source>
</evidence>
<feature type="transmembrane region" description="Helical" evidence="10">
    <location>
        <begin position="73"/>
        <end position="97"/>
    </location>
</feature>
<evidence type="ECO:0000256" key="5">
    <source>
        <dbReference type="ARBA" id="ARBA00022679"/>
    </source>
</evidence>
<evidence type="ECO:0000256" key="6">
    <source>
        <dbReference type="ARBA" id="ARBA00022692"/>
    </source>
</evidence>
<keyword evidence="9 10" id="KW-0472">Membrane</keyword>
<keyword evidence="4 10" id="KW-0328">Glycosyltransferase</keyword>
<accession>A0A4Q9MII9</accession>
<comment type="pathway">
    <text evidence="2 10">Protein modification; protein glycosylation.</text>
</comment>
<feature type="compositionally biased region" description="Basic and acidic residues" evidence="11">
    <location>
        <begin position="300"/>
        <end position="313"/>
    </location>
</feature>
<evidence type="ECO:0000256" key="8">
    <source>
        <dbReference type="ARBA" id="ARBA00022989"/>
    </source>
</evidence>
<dbReference type="Pfam" id="PF03155">
    <property type="entry name" value="Alg6_Alg8"/>
    <property type="match status" value="1"/>
</dbReference>
<comment type="similarity">
    <text evidence="3 10">Belongs to the ALG6/ALG8 glucosyltransferase family.</text>
</comment>
<feature type="transmembrane region" description="Helical" evidence="10">
    <location>
        <begin position="262"/>
        <end position="284"/>
    </location>
</feature>
<feature type="transmembrane region" description="Helical" evidence="10">
    <location>
        <begin position="329"/>
        <end position="346"/>
    </location>
</feature>
<reference evidence="12" key="1">
    <citation type="submission" date="2019-01" db="EMBL/GenBank/DDBJ databases">
        <title>Draft genome sequences of three monokaryotic isolates of the white-rot basidiomycete fungus Dichomitus squalens.</title>
        <authorList>
            <consortium name="DOE Joint Genome Institute"/>
            <person name="Lopez S.C."/>
            <person name="Andreopoulos B."/>
            <person name="Pangilinan J."/>
            <person name="Lipzen A."/>
            <person name="Riley R."/>
            <person name="Ahrendt S."/>
            <person name="Ng V."/>
            <person name="Barry K."/>
            <person name="Daum C."/>
            <person name="Grigoriev I.V."/>
            <person name="Hilden K.S."/>
            <person name="Makela M.R."/>
            <person name="de Vries R.P."/>
        </authorList>
    </citation>
    <scope>NUCLEOTIDE SEQUENCE [LARGE SCALE GENOMIC DNA]</scope>
    <source>
        <strain evidence="12">OM18370.1</strain>
    </source>
</reference>
<feature type="transmembrane region" description="Helical" evidence="10">
    <location>
        <begin position="35"/>
        <end position="53"/>
    </location>
</feature>
<evidence type="ECO:0000256" key="7">
    <source>
        <dbReference type="ARBA" id="ARBA00022824"/>
    </source>
</evidence>
<feature type="region of interest" description="Disordered" evidence="11">
    <location>
        <begin position="300"/>
        <end position="319"/>
    </location>
</feature>
<feature type="transmembrane region" description="Helical" evidence="10">
    <location>
        <begin position="134"/>
        <end position="159"/>
    </location>
</feature>
<feature type="compositionally biased region" description="Low complexity" evidence="11">
    <location>
        <begin position="504"/>
        <end position="515"/>
    </location>
</feature>
<feature type="region of interest" description="Disordered" evidence="11">
    <location>
        <begin position="490"/>
        <end position="527"/>
    </location>
</feature>
<protein>
    <recommendedName>
        <fullName evidence="10">Alpha-1,3-glucosyltransferase</fullName>
        <ecNumber evidence="10">2.4.1.-</ecNumber>
    </recommendedName>
</protein>
<dbReference type="AlphaFoldDB" id="A0A4Q9MII9"/>
<keyword evidence="8 10" id="KW-1133">Transmembrane helix</keyword>
<keyword evidence="7 10" id="KW-0256">Endoplasmic reticulum</keyword>
<feature type="transmembrane region" description="Helical" evidence="10">
    <location>
        <begin position="166"/>
        <end position="187"/>
    </location>
</feature>
<dbReference type="UniPathway" id="UPA00378"/>
<dbReference type="EMBL" id="ML143435">
    <property type="protein sequence ID" value="TBU27225.1"/>
    <property type="molecule type" value="Genomic_DNA"/>
</dbReference>
<dbReference type="PANTHER" id="PTHR12413:SF1">
    <property type="entry name" value="DOLICHYL PYROPHOSPHATE MAN9GLCNAC2 ALPHA-1,3-GLUCOSYLTRANSFERASE"/>
    <property type="match status" value="1"/>
</dbReference>
<dbReference type="OrthoDB" id="5589195at2759"/>
<gene>
    <name evidence="12" type="ORF">BD311DRAFT_665892</name>
</gene>